<dbReference type="InterPro" id="IPR005111">
    <property type="entry name" value="MoeA_C_domain_IV"/>
</dbReference>
<dbReference type="GO" id="GO:0061599">
    <property type="term" value="F:molybdopterin molybdotransferase activity"/>
    <property type="evidence" value="ECO:0007669"/>
    <property type="project" value="UniProtKB-UniRule"/>
</dbReference>
<keyword evidence="6" id="KW-0460">Magnesium</keyword>
<dbReference type="GO" id="GO:0005829">
    <property type="term" value="C:cytosol"/>
    <property type="evidence" value="ECO:0007669"/>
    <property type="project" value="TreeGrafter"/>
</dbReference>
<keyword evidence="6 8" id="KW-0808">Transferase</keyword>
<dbReference type="Gene3D" id="3.90.105.10">
    <property type="entry name" value="Molybdopterin biosynthesis moea protein, domain 2"/>
    <property type="match status" value="1"/>
</dbReference>
<dbReference type="EC" id="2.10.1.1" evidence="6"/>
<dbReference type="CDD" id="cd00887">
    <property type="entry name" value="MoeA"/>
    <property type="match status" value="1"/>
</dbReference>
<evidence type="ECO:0000256" key="6">
    <source>
        <dbReference type="RuleBase" id="RU365090"/>
    </source>
</evidence>
<dbReference type="SUPFAM" id="SSF63867">
    <property type="entry name" value="MoeA C-terminal domain-like"/>
    <property type="match status" value="1"/>
</dbReference>
<name>A0A3M6RLF7_9BURK</name>
<keyword evidence="4 6" id="KW-0501">Molybdenum cofactor biosynthesis</keyword>
<comment type="catalytic activity">
    <reaction evidence="5">
        <text>adenylyl-molybdopterin + molybdate = Mo-molybdopterin + AMP + H(+)</text>
        <dbReference type="Rhea" id="RHEA:35047"/>
        <dbReference type="ChEBI" id="CHEBI:15378"/>
        <dbReference type="ChEBI" id="CHEBI:36264"/>
        <dbReference type="ChEBI" id="CHEBI:62727"/>
        <dbReference type="ChEBI" id="CHEBI:71302"/>
        <dbReference type="ChEBI" id="CHEBI:456215"/>
        <dbReference type="EC" id="2.10.1.1"/>
    </reaction>
</comment>
<keyword evidence="6" id="KW-0479">Metal-binding</keyword>
<dbReference type="Pfam" id="PF03454">
    <property type="entry name" value="MoeA_C"/>
    <property type="match status" value="1"/>
</dbReference>
<dbReference type="FunFam" id="3.40.980.10:FF:000001">
    <property type="entry name" value="Molybdopterin molybdenumtransferase"/>
    <property type="match status" value="1"/>
</dbReference>
<dbReference type="InterPro" id="IPR038987">
    <property type="entry name" value="MoeA-like"/>
</dbReference>
<dbReference type="InterPro" id="IPR005110">
    <property type="entry name" value="MoeA_linker/N"/>
</dbReference>
<sequence length="440" mass="46797">MPPGSPNAPKPPNPAMSKDLLDYHDALNTLLQTHQPMVRSQTLPLAQLHGRILAEDLPVRLDVPNFDNSAMDGYAICGADRSSWQVVQRIAAGDAAQGPALQPGQAARIFTGAPIPAGAQAVLMQEHVTHDASQGEIALAPGQAIRPGQHIRCRAEELQAGATLLSRGTRLNPATIGLLAIQGYAQAPVLAPLRVTVFSSGNELVQPGQPLQPGQIYDSNRVMLLSWLQALGFAAIDGGALPDQLAATREALQRAAQRSDAILCSGGVSVGEEDHLKRALEQVGTLVQWRLFIKPGKPFTWGHIARSAQSSAGDGAGEPPCRVFMLPGNPVSSLVTFQQLALPALRRLGGLDAQRARPLQWQAQANFSRSKPEPRREFVRVRLEPGPQGWQATPLAQQGSNMLSGAAFANALAETAPGAQIAHGDALTVYPLFDTLFDTL</sequence>
<dbReference type="AlphaFoldDB" id="A0A3M6RLF7"/>
<dbReference type="OrthoDB" id="9804758at2"/>
<dbReference type="UniPathway" id="UPA00344"/>
<dbReference type="NCBIfam" id="NF045515">
    <property type="entry name" value="Glp_gephyrin"/>
    <property type="match status" value="1"/>
</dbReference>
<reference evidence="8 9" key="1">
    <citation type="submission" date="2018-10" db="EMBL/GenBank/DDBJ databases">
        <title>Comamonadaceae CDC group NO-1 genome sequencing and assembly.</title>
        <authorList>
            <person name="Bernier A.-M."/>
            <person name="Bernard K."/>
        </authorList>
    </citation>
    <scope>NUCLEOTIDE SEQUENCE [LARGE SCALE GENOMIC DNA]</scope>
    <source>
        <strain evidence="8 9">NML180582</strain>
    </source>
</reference>
<dbReference type="Pfam" id="PF00994">
    <property type="entry name" value="MoCF_biosynth"/>
    <property type="match status" value="1"/>
</dbReference>
<dbReference type="PANTHER" id="PTHR10192">
    <property type="entry name" value="MOLYBDOPTERIN BIOSYNTHESIS PROTEIN"/>
    <property type="match status" value="1"/>
</dbReference>
<dbReference type="Gene3D" id="2.40.340.10">
    <property type="entry name" value="MoeA, C-terminal, domain IV"/>
    <property type="match status" value="1"/>
</dbReference>
<organism evidence="8 9">
    <name type="scientific">Vandammella animalimorsus</name>
    <dbReference type="NCBI Taxonomy" id="2029117"/>
    <lineage>
        <taxon>Bacteria</taxon>
        <taxon>Pseudomonadati</taxon>
        <taxon>Pseudomonadota</taxon>
        <taxon>Betaproteobacteria</taxon>
        <taxon>Burkholderiales</taxon>
        <taxon>Comamonadaceae</taxon>
        <taxon>Vandammella</taxon>
    </lineage>
</organism>
<keyword evidence="6" id="KW-0500">Molybdenum</keyword>
<dbReference type="InterPro" id="IPR036425">
    <property type="entry name" value="MoaB/Mog-like_dom_sf"/>
</dbReference>
<dbReference type="GO" id="GO:0046872">
    <property type="term" value="F:metal ion binding"/>
    <property type="evidence" value="ECO:0007669"/>
    <property type="project" value="UniProtKB-UniRule"/>
</dbReference>
<accession>A0A3M6RLF7</accession>
<comment type="similarity">
    <text evidence="3 6">Belongs to the MoeA family.</text>
</comment>
<evidence type="ECO:0000256" key="1">
    <source>
        <dbReference type="ARBA" id="ARBA00002901"/>
    </source>
</evidence>
<dbReference type="InterPro" id="IPR036135">
    <property type="entry name" value="MoeA_linker/N_sf"/>
</dbReference>
<dbReference type="SUPFAM" id="SSF53218">
    <property type="entry name" value="Molybdenum cofactor biosynthesis proteins"/>
    <property type="match status" value="1"/>
</dbReference>
<protein>
    <recommendedName>
        <fullName evidence="6">Molybdopterin molybdenumtransferase</fullName>
        <ecNumber evidence="6">2.10.1.1</ecNumber>
    </recommendedName>
</protein>
<comment type="caution">
    <text evidence="8">The sequence shown here is derived from an EMBL/GenBank/DDBJ whole genome shotgun (WGS) entry which is preliminary data.</text>
</comment>
<comment type="cofactor">
    <cofactor evidence="6">
        <name>Mg(2+)</name>
        <dbReference type="ChEBI" id="CHEBI:18420"/>
    </cofactor>
</comment>
<dbReference type="Gene3D" id="2.170.190.11">
    <property type="entry name" value="Molybdopterin biosynthesis moea protein, domain 3"/>
    <property type="match status" value="1"/>
</dbReference>
<evidence type="ECO:0000313" key="8">
    <source>
        <dbReference type="EMBL" id="RMX15412.1"/>
    </source>
</evidence>
<gene>
    <name evidence="8" type="ORF">EBQ34_06910</name>
</gene>
<comment type="pathway">
    <text evidence="2 6">Cofactor biosynthesis; molybdopterin biosynthesis.</text>
</comment>
<proteinExistence type="inferred from homology"/>
<dbReference type="NCBIfam" id="TIGR00177">
    <property type="entry name" value="molyb_syn"/>
    <property type="match status" value="1"/>
</dbReference>
<dbReference type="PANTHER" id="PTHR10192:SF5">
    <property type="entry name" value="GEPHYRIN"/>
    <property type="match status" value="1"/>
</dbReference>
<evidence type="ECO:0000256" key="2">
    <source>
        <dbReference type="ARBA" id="ARBA00005046"/>
    </source>
</evidence>
<evidence type="ECO:0000256" key="3">
    <source>
        <dbReference type="ARBA" id="ARBA00010763"/>
    </source>
</evidence>
<dbReference type="SUPFAM" id="SSF63882">
    <property type="entry name" value="MoeA N-terminal region -like"/>
    <property type="match status" value="1"/>
</dbReference>
<dbReference type="GO" id="GO:0006777">
    <property type="term" value="P:Mo-molybdopterin cofactor biosynthetic process"/>
    <property type="evidence" value="ECO:0007669"/>
    <property type="project" value="UniProtKB-UniRule"/>
</dbReference>
<dbReference type="InterPro" id="IPR001453">
    <property type="entry name" value="MoaB/Mog_dom"/>
</dbReference>
<dbReference type="Proteomes" id="UP000275180">
    <property type="component" value="Unassembled WGS sequence"/>
</dbReference>
<dbReference type="InterPro" id="IPR036688">
    <property type="entry name" value="MoeA_C_domain_IV_sf"/>
</dbReference>
<dbReference type="Gene3D" id="3.40.980.10">
    <property type="entry name" value="MoaB/Mog-like domain"/>
    <property type="match status" value="1"/>
</dbReference>
<feature type="domain" description="MoaB/Mog" evidence="7">
    <location>
        <begin position="196"/>
        <end position="347"/>
    </location>
</feature>
<dbReference type="SMART" id="SM00852">
    <property type="entry name" value="MoCF_biosynth"/>
    <property type="match status" value="1"/>
</dbReference>
<evidence type="ECO:0000256" key="4">
    <source>
        <dbReference type="ARBA" id="ARBA00023150"/>
    </source>
</evidence>
<evidence type="ECO:0000313" key="9">
    <source>
        <dbReference type="Proteomes" id="UP000275180"/>
    </source>
</evidence>
<evidence type="ECO:0000256" key="5">
    <source>
        <dbReference type="ARBA" id="ARBA00047317"/>
    </source>
</evidence>
<evidence type="ECO:0000259" key="7">
    <source>
        <dbReference type="SMART" id="SM00852"/>
    </source>
</evidence>
<comment type="function">
    <text evidence="1 6">Catalyzes the insertion of molybdate into adenylated molybdopterin with the concomitant release of AMP.</text>
</comment>
<dbReference type="Pfam" id="PF03453">
    <property type="entry name" value="MoeA_N"/>
    <property type="match status" value="1"/>
</dbReference>
<dbReference type="EMBL" id="RDQJ01000007">
    <property type="protein sequence ID" value="RMX15412.1"/>
    <property type="molecule type" value="Genomic_DNA"/>
</dbReference>